<keyword evidence="4" id="KW-1185">Reference proteome</keyword>
<accession>A0A409WA85</accession>
<feature type="domain" description="F-box" evidence="2">
    <location>
        <begin position="41"/>
        <end position="106"/>
    </location>
</feature>
<dbReference type="Pfam" id="PF12937">
    <property type="entry name" value="F-box-like"/>
    <property type="match status" value="1"/>
</dbReference>
<evidence type="ECO:0000313" key="3">
    <source>
        <dbReference type="EMBL" id="PPQ75423.1"/>
    </source>
</evidence>
<comment type="caution">
    <text evidence="3">The sequence shown here is derived from an EMBL/GenBank/DDBJ whole genome shotgun (WGS) entry which is preliminary data.</text>
</comment>
<organism evidence="3 4">
    <name type="scientific">Gymnopilus dilepis</name>
    <dbReference type="NCBI Taxonomy" id="231916"/>
    <lineage>
        <taxon>Eukaryota</taxon>
        <taxon>Fungi</taxon>
        <taxon>Dikarya</taxon>
        <taxon>Basidiomycota</taxon>
        <taxon>Agaricomycotina</taxon>
        <taxon>Agaricomycetes</taxon>
        <taxon>Agaricomycetidae</taxon>
        <taxon>Agaricales</taxon>
        <taxon>Agaricineae</taxon>
        <taxon>Hymenogastraceae</taxon>
        <taxon>Gymnopilus</taxon>
    </lineage>
</organism>
<dbReference type="EMBL" id="NHYE01005261">
    <property type="protein sequence ID" value="PPQ75423.1"/>
    <property type="molecule type" value="Genomic_DNA"/>
</dbReference>
<proteinExistence type="predicted"/>
<sequence length="517" mass="58213">MNSAASSARDSETQNEPAGVLLDEPRDALSRAEVIQSSALIHQLPTELLLRIFTLYVEDQHEFIQLRRIAEPARKVDEAAPFTVSAVCRRWKAVAFSSTRLWARPVVYIHSNQQVALQEQLLTQWVERSGDLPIDISILFYQLVTWDVHDSFKIILTVAPRLARLNLRAPPRLTSRLLKSLDGAPRLQGLQVSIADTHAGQQFHYRPPEVSLPQLPALKDLRIQNAVKWENSAVDFPRLVVCHLEMAFGPYIREVLERAPVLQQLTVFLHNAFEVPPAPPTRHSYLKELTIEGVVGSTNMYLVLGHLLLPSLERLSFDSNGFAMSSNIGAVKPLIQRSQCSLKILNLGLPSCQTSAEEMVQLVESLPSLKHLSLGSRAYSSGRYKWITDEYFSRIIPELDVLCSREDSFLRQLDSLDLNVVVLGNPAFSWEGFSNFLKAFNSALMRSQEYDGSGISKDNPLSCRLHINLKLSYGEGLPAQLLVHGIDPELLDPHWSKYISLKVLKHSILHYSARIRP</sequence>
<dbReference type="Proteomes" id="UP000284706">
    <property type="component" value="Unassembled WGS sequence"/>
</dbReference>
<dbReference type="InterPro" id="IPR032675">
    <property type="entry name" value="LRR_dom_sf"/>
</dbReference>
<reference evidence="3 4" key="1">
    <citation type="journal article" date="2018" name="Evol. Lett.">
        <title>Horizontal gene cluster transfer increased hallucinogenic mushroom diversity.</title>
        <authorList>
            <person name="Reynolds H.T."/>
            <person name="Vijayakumar V."/>
            <person name="Gluck-Thaler E."/>
            <person name="Korotkin H.B."/>
            <person name="Matheny P.B."/>
            <person name="Slot J.C."/>
        </authorList>
    </citation>
    <scope>NUCLEOTIDE SEQUENCE [LARGE SCALE GENOMIC DNA]</scope>
    <source>
        <strain evidence="3 4">SRW20</strain>
    </source>
</reference>
<evidence type="ECO:0000256" key="1">
    <source>
        <dbReference type="SAM" id="MobiDB-lite"/>
    </source>
</evidence>
<dbReference type="Gene3D" id="1.20.1280.50">
    <property type="match status" value="1"/>
</dbReference>
<dbReference type="Gene3D" id="3.80.10.10">
    <property type="entry name" value="Ribonuclease Inhibitor"/>
    <property type="match status" value="1"/>
</dbReference>
<dbReference type="OrthoDB" id="3061285at2759"/>
<evidence type="ECO:0000313" key="4">
    <source>
        <dbReference type="Proteomes" id="UP000284706"/>
    </source>
</evidence>
<evidence type="ECO:0000259" key="2">
    <source>
        <dbReference type="Pfam" id="PF12937"/>
    </source>
</evidence>
<feature type="region of interest" description="Disordered" evidence="1">
    <location>
        <begin position="1"/>
        <end position="22"/>
    </location>
</feature>
<name>A0A409WA85_9AGAR</name>
<dbReference type="InParanoid" id="A0A409WA85"/>
<dbReference type="AlphaFoldDB" id="A0A409WA85"/>
<gene>
    <name evidence="3" type="ORF">CVT26_015382</name>
</gene>
<dbReference type="SUPFAM" id="SSF52047">
    <property type="entry name" value="RNI-like"/>
    <property type="match status" value="1"/>
</dbReference>
<protein>
    <recommendedName>
        <fullName evidence="2">F-box domain-containing protein</fullName>
    </recommendedName>
</protein>
<dbReference type="InterPro" id="IPR001810">
    <property type="entry name" value="F-box_dom"/>
</dbReference>